<dbReference type="STRING" id="47427.A0A2H3DIS0"/>
<evidence type="ECO:0008006" key="3">
    <source>
        <dbReference type="Google" id="ProtNLM"/>
    </source>
</evidence>
<evidence type="ECO:0000313" key="2">
    <source>
        <dbReference type="Proteomes" id="UP000217790"/>
    </source>
</evidence>
<evidence type="ECO:0000313" key="1">
    <source>
        <dbReference type="EMBL" id="PBK88133.1"/>
    </source>
</evidence>
<gene>
    <name evidence="1" type="ORF">ARMGADRAFT_1034103</name>
</gene>
<dbReference type="EMBL" id="KZ293674">
    <property type="protein sequence ID" value="PBK88133.1"/>
    <property type="molecule type" value="Genomic_DNA"/>
</dbReference>
<proteinExistence type="predicted"/>
<protein>
    <recommendedName>
        <fullName evidence="3">Peptidase S8/S53 domain-containing protein</fullName>
    </recommendedName>
</protein>
<reference evidence="2" key="1">
    <citation type="journal article" date="2017" name="Nat. Ecol. Evol.">
        <title>Genome expansion and lineage-specific genetic innovations in the forest pathogenic fungi Armillaria.</title>
        <authorList>
            <person name="Sipos G."/>
            <person name="Prasanna A.N."/>
            <person name="Walter M.C."/>
            <person name="O'Connor E."/>
            <person name="Balint B."/>
            <person name="Krizsan K."/>
            <person name="Kiss B."/>
            <person name="Hess J."/>
            <person name="Varga T."/>
            <person name="Slot J."/>
            <person name="Riley R."/>
            <person name="Boka B."/>
            <person name="Rigling D."/>
            <person name="Barry K."/>
            <person name="Lee J."/>
            <person name="Mihaltcheva S."/>
            <person name="LaButti K."/>
            <person name="Lipzen A."/>
            <person name="Waldron R."/>
            <person name="Moloney N.M."/>
            <person name="Sperisen C."/>
            <person name="Kredics L."/>
            <person name="Vagvoelgyi C."/>
            <person name="Patrignani A."/>
            <person name="Fitzpatrick D."/>
            <person name="Nagy I."/>
            <person name="Doyle S."/>
            <person name="Anderson J.B."/>
            <person name="Grigoriev I.V."/>
            <person name="Gueldener U."/>
            <person name="Muensterkoetter M."/>
            <person name="Nagy L.G."/>
        </authorList>
    </citation>
    <scope>NUCLEOTIDE SEQUENCE [LARGE SCALE GENOMIC DNA]</scope>
    <source>
        <strain evidence="2">Ar21-2</strain>
    </source>
</reference>
<dbReference type="InParanoid" id="A0A2H3DIS0"/>
<dbReference type="Proteomes" id="UP000217790">
    <property type="component" value="Unassembled WGS sequence"/>
</dbReference>
<sequence length="385" mass="42932">MYPCLIHRCLLRDIHLTSKLETVQDVMLSSAKCLTLQGVPHVQYGLYGNDHQSRTYLGSGERIPSFWAGRQRQTLAIVYTISHEDEFIPLDVGSIALDGIVSVTTIKTNAPWVLLGLSKEPLSVAPTTRITATFLMVPAFDISIVDTKLSVEPNMASPRVLTSGSDHISDIAPGVEWDFNSGVAPARPHLTTIVLSFFYRFHCFTFSYVMNARIPVVVAAGNNNTSASGTSLAHDAVAPPLGLLLSLMAVHPFGKEQPTCFRSLLKLPTIYHELLDRRNHRLPPHVCVLVVYFTGLNGNQSPMTRNGSRVGRHFAVVRFHQSERKPYVWLQILDHEEDGNRIGQKLQATKNITITGLWHFICRFMPDIQPSANKFKVVRLADIWA</sequence>
<accession>A0A2H3DIS0</accession>
<keyword evidence="2" id="KW-1185">Reference proteome</keyword>
<organism evidence="1 2">
    <name type="scientific">Armillaria gallica</name>
    <name type="common">Bulbous honey fungus</name>
    <name type="synonym">Armillaria bulbosa</name>
    <dbReference type="NCBI Taxonomy" id="47427"/>
    <lineage>
        <taxon>Eukaryota</taxon>
        <taxon>Fungi</taxon>
        <taxon>Dikarya</taxon>
        <taxon>Basidiomycota</taxon>
        <taxon>Agaricomycotina</taxon>
        <taxon>Agaricomycetes</taxon>
        <taxon>Agaricomycetidae</taxon>
        <taxon>Agaricales</taxon>
        <taxon>Marasmiineae</taxon>
        <taxon>Physalacriaceae</taxon>
        <taxon>Armillaria</taxon>
    </lineage>
</organism>
<name>A0A2H3DIS0_ARMGA</name>
<dbReference type="AlphaFoldDB" id="A0A2H3DIS0"/>